<proteinExistence type="predicted"/>
<accession>A0A9W7KQI9</accession>
<organism evidence="1 2">
    <name type="scientific">Roseomonas genomospecies 6</name>
    <dbReference type="NCBI Taxonomy" id="214106"/>
    <lineage>
        <taxon>Bacteria</taxon>
        <taxon>Pseudomonadati</taxon>
        <taxon>Pseudomonadota</taxon>
        <taxon>Alphaproteobacteria</taxon>
        <taxon>Acetobacterales</taxon>
        <taxon>Roseomonadaceae</taxon>
        <taxon>Roseomonas</taxon>
    </lineage>
</organism>
<protein>
    <submittedName>
        <fullName evidence="1">Uncharacterized protein</fullName>
    </submittedName>
</protein>
<name>A0A9W7KQI9_9PROT</name>
<gene>
    <name evidence="1" type="ORF">DS843_22880</name>
</gene>
<comment type="caution">
    <text evidence="1">The sequence shown here is derived from an EMBL/GenBank/DDBJ whole genome shotgun (WGS) entry which is preliminary data.</text>
</comment>
<evidence type="ECO:0000313" key="2">
    <source>
        <dbReference type="Proteomes" id="UP000480854"/>
    </source>
</evidence>
<dbReference type="Proteomes" id="UP000480854">
    <property type="component" value="Unassembled WGS sequence"/>
</dbReference>
<dbReference type="EMBL" id="QOKW01000022">
    <property type="protein sequence ID" value="KAA0677687.1"/>
    <property type="molecule type" value="Genomic_DNA"/>
</dbReference>
<dbReference type="AlphaFoldDB" id="A0A9W7KQI9"/>
<sequence length="61" mass="6813">MALSPVRQGLQSRADGFDMFLKIDLKTQVLVEVPRQLPQGVGFMRLDRETNDFQGSATATM</sequence>
<keyword evidence="2" id="KW-1185">Reference proteome</keyword>
<evidence type="ECO:0000313" key="1">
    <source>
        <dbReference type="EMBL" id="KAA0677687.1"/>
    </source>
</evidence>
<reference evidence="1 2" key="1">
    <citation type="submission" date="2018-07" db="EMBL/GenBank/DDBJ databases">
        <title>Genome sequence of Azospirillum sp. ATCC 49961.</title>
        <authorList>
            <person name="Sant'Anna F.H."/>
            <person name="Baldani J.I."/>
            <person name="Zilli J.E."/>
            <person name="Reis V.M."/>
            <person name="Hartmann A."/>
            <person name="Cruz L."/>
            <person name="de Souza E.M."/>
            <person name="de Oliveira Pedrosa F."/>
            <person name="Passaglia L.M.P."/>
        </authorList>
    </citation>
    <scope>NUCLEOTIDE SEQUENCE [LARGE SCALE GENOMIC DNA]</scope>
    <source>
        <strain evidence="1 2">ATCC 49961</strain>
    </source>
</reference>